<evidence type="ECO:0000313" key="3">
    <source>
        <dbReference type="Proteomes" id="UP000440578"/>
    </source>
</evidence>
<comment type="caution">
    <text evidence="2">The sequence shown here is derived from an EMBL/GenBank/DDBJ whole genome shotgun (WGS) entry which is preliminary data.</text>
</comment>
<accession>A0A6A4VK78</accession>
<feature type="region of interest" description="Disordered" evidence="1">
    <location>
        <begin position="248"/>
        <end position="382"/>
    </location>
</feature>
<feature type="compositionally biased region" description="Basic and acidic residues" evidence="1">
    <location>
        <begin position="185"/>
        <end position="208"/>
    </location>
</feature>
<organism evidence="2 3">
    <name type="scientific">Amphibalanus amphitrite</name>
    <name type="common">Striped barnacle</name>
    <name type="synonym">Balanus amphitrite</name>
    <dbReference type="NCBI Taxonomy" id="1232801"/>
    <lineage>
        <taxon>Eukaryota</taxon>
        <taxon>Metazoa</taxon>
        <taxon>Ecdysozoa</taxon>
        <taxon>Arthropoda</taxon>
        <taxon>Crustacea</taxon>
        <taxon>Multicrustacea</taxon>
        <taxon>Cirripedia</taxon>
        <taxon>Thoracica</taxon>
        <taxon>Thoracicalcarea</taxon>
        <taxon>Balanomorpha</taxon>
        <taxon>Balanoidea</taxon>
        <taxon>Balanidae</taxon>
        <taxon>Amphibalaninae</taxon>
        <taxon>Amphibalanus</taxon>
    </lineage>
</organism>
<evidence type="ECO:0000256" key="1">
    <source>
        <dbReference type="SAM" id="MobiDB-lite"/>
    </source>
</evidence>
<dbReference type="AlphaFoldDB" id="A0A6A4VK78"/>
<dbReference type="Proteomes" id="UP000440578">
    <property type="component" value="Unassembled WGS sequence"/>
</dbReference>
<feature type="compositionally biased region" description="Polar residues" evidence="1">
    <location>
        <begin position="268"/>
        <end position="277"/>
    </location>
</feature>
<reference evidence="2 3" key="1">
    <citation type="submission" date="2019-07" db="EMBL/GenBank/DDBJ databases">
        <title>Draft genome assembly of a fouling barnacle, Amphibalanus amphitrite (Darwin, 1854): The first reference genome for Thecostraca.</title>
        <authorList>
            <person name="Kim W."/>
        </authorList>
    </citation>
    <scope>NUCLEOTIDE SEQUENCE [LARGE SCALE GENOMIC DNA]</scope>
    <source>
        <strain evidence="2">SNU_AA5</strain>
        <tissue evidence="2">Soma without cirri and trophi</tissue>
    </source>
</reference>
<feature type="compositionally biased region" description="Basic and acidic residues" evidence="1">
    <location>
        <begin position="363"/>
        <end position="382"/>
    </location>
</feature>
<feature type="compositionally biased region" description="Basic residues" evidence="1">
    <location>
        <begin position="670"/>
        <end position="680"/>
    </location>
</feature>
<feature type="compositionally biased region" description="Basic residues" evidence="1">
    <location>
        <begin position="249"/>
        <end position="263"/>
    </location>
</feature>
<feature type="compositionally biased region" description="Basic and acidic residues" evidence="1">
    <location>
        <begin position="153"/>
        <end position="168"/>
    </location>
</feature>
<feature type="compositionally biased region" description="Basic and acidic residues" evidence="1">
    <location>
        <begin position="219"/>
        <end position="228"/>
    </location>
</feature>
<feature type="region of interest" description="Disordered" evidence="1">
    <location>
        <begin position="1"/>
        <end position="45"/>
    </location>
</feature>
<feature type="region of interest" description="Disordered" evidence="1">
    <location>
        <begin position="667"/>
        <end position="703"/>
    </location>
</feature>
<protein>
    <submittedName>
        <fullName evidence="2">Uncharacterized protein</fullName>
    </submittedName>
</protein>
<feature type="region of interest" description="Disordered" evidence="1">
    <location>
        <begin position="441"/>
        <end position="463"/>
    </location>
</feature>
<name>A0A6A4VK78_AMPAM</name>
<sequence>MSKQNLSTLSDIPEEKTTSVSADSLENTSQGTAGRDKPNNGLNVSHSSNVEFPSFNNILSSSHCDVASVSKSATLVGSLETHHHHHKVSALFISEDAPTAPHKPHVVQRYLEITQDDETRICKHNQSAEVAVSSPRSKNTGVPESSPANTAKQEAKRDQSRTKAERQSRIPVAVRSLPVIARLRQNIEKQTEGTKEPEKDPPKVKESDTTPQVAAKAPKAVERCRSHHIIDRPEKDFIQLNKQGEFRRTKTYHHLHLERRHKEKAPDSVTSKPSNSEVGEATAATPSDAPGSGERQTAGSAAGPAGPIRDSEVSGQTPGARSSPRVSEPRSPRAGSEGSGGRRSSRIPVRAGPSTSPRRRHQSHESPRDHVSRHESHVSRRDFHTFGRGLEGSQLEFHESRLSYGSSESELLLVPKLHLQTSQPSLIDVNDNRRLLAGPRKVYTPPDRVPMPHRHVPYQPNLKPYPRQYVKLGKLGPDPAAVKARARVANSLSRLRTLTDQLVTGTAAVPAVDEVPRLLRRDDSCPTLGASSDMDSEYSTDSLIAPSRPTVVSMGRSYGSTSPRGRGLFPPTRGAPGCRRPMSHCSRGVGPERPGAATQPVAEDFFFDTCGGHGECACGDQSCSPPLSPHRRPVVTRGTQSVVETPLNETFVVHKNPLVVDIGMPVGAGRTRRSSPRRRLGGLSPDSLAGSPPQDWRMGRPDEVPSHASVLHMMRERHLRDKRRVDAIISGSITRM</sequence>
<keyword evidence="3" id="KW-1185">Reference proteome</keyword>
<feature type="compositionally biased region" description="Polar residues" evidence="1">
    <location>
        <begin position="125"/>
        <end position="152"/>
    </location>
</feature>
<feature type="compositionally biased region" description="Polar residues" evidence="1">
    <location>
        <begin position="1"/>
        <end position="10"/>
    </location>
</feature>
<feature type="region of interest" description="Disordered" evidence="1">
    <location>
        <begin position="125"/>
        <end position="173"/>
    </location>
</feature>
<feature type="compositionally biased region" description="Polar residues" evidence="1">
    <location>
        <begin position="18"/>
        <end position="32"/>
    </location>
</feature>
<proteinExistence type="predicted"/>
<feature type="region of interest" description="Disordered" evidence="1">
    <location>
        <begin position="185"/>
        <end position="228"/>
    </location>
</feature>
<dbReference type="OrthoDB" id="6405361at2759"/>
<gene>
    <name evidence="2" type="ORF">FJT64_010912</name>
</gene>
<dbReference type="EMBL" id="VIIS01001922">
    <property type="protein sequence ID" value="KAF0290912.1"/>
    <property type="molecule type" value="Genomic_DNA"/>
</dbReference>
<feature type="region of interest" description="Disordered" evidence="1">
    <location>
        <begin position="551"/>
        <end position="579"/>
    </location>
</feature>
<evidence type="ECO:0000313" key="2">
    <source>
        <dbReference type="EMBL" id="KAF0290912.1"/>
    </source>
</evidence>